<dbReference type="Proteomes" id="UP000318833">
    <property type="component" value="Unassembled WGS sequence"/>
</dbReference>
<dbReference type="AlphaFoldDB" id="A0A554VAV2"/>
<reference evidence="1 2" key="1">
    <citation type="submission" date="2019-07" db="EMBL/GenBank/DDBJ databases">
        <title>The draft genome sequence of Aquimarina algiphila M91.</title>
        <authorList>
            <person name="Meng X."/>
        </authorList>
    </citation>
    <scope>NUCLEOTIDE SEQUENCE [LARGE SCALE GENOMIC DNA]</scope>
    <source>
        <strain evidence="1 2">M91</strain>
    </source>
</reference>
<evidence type="ECO:0000313" key="1">
    <source>
        <dbReference type="EMBL" id="TSE03431.1"/>
    </source>
</evidence>
<accession>A0A554VAV2</accession>
<organism evidence="1 2">
    <name type="scientific">Aquimarina algiphila</name>
    <dbReference type="NCBI Taxonomy" id="2047982"/>
    <lineage>
        <taxon>Bacteria</taxon>
        <taxon>Pseudomonadati</taxon>
        <taxon>Bacteroidota</taxon>
        <taxon>Flavobacteriia</taxon>
        <taxon>Flavobacteriales</taxon>
        <taxon>Flavobacteriaceae</taxon>
        <taxon>Aquimarina</taxon>
    </lineage>
</organism>
<evidence type="ECO:0000313" key="2">
    <source>
        <dbReference type="Proteomes" id="UP000318833"/>
    </source>
</evidence>
<comment type="caution">
    <text evidence="1">The sequence shown here is derived from an EMBL/GenBank/DDBJ whole genome shotgun (WGS) entry which is preliminary data.</text>
</comment>
<dbReference type="InterPro" id="IPR021295">
    <property type="entry name" value="DUF2867"/>
</dbReference>
<sequence>MEIAKVSIPSHSILYKSQYDYADSYTGFFVDKDDKIDLLFINKVFLNSAPKWGDVLLNLRNKIVPLFGLKGARKPKNKKDLLNNFSGAVGESIGFWKVFAKNESEVILGENDKHLDFKVSLLVDDQNESKNKKLTITTIVNFNHWSGNFYFFLVKPFHQLIVRMMLKKAIRNIEKESIKIKSKITI</sequence>
<dbReference type="EMBL" id="VLNR01000111">
    <property type="protein sequence ID" value="TSE03431.1"/>
    <property type="molecule type" value="Genomic_DNA"/>
</dbReference>
<proteinExistence type="predicted"/>
<dbReference type="OrthoDB" id="7058586at2"/>
<dbReference type="RefSeq" id="WP_143918988.1">
    <property type="nucleotide sequence ID" value="NZ_CANMIK010000034.1"/>
</dbReference>
<dbReference type="Pfam" id="PF11066">
    <property type="entry name" value="DUF2867"/>
    <property type="match status" value="1"/>
</dbReference>
<protein>
    <submittedName>
        <fullName evidence="1">DUF2867 domain-containing protein</fullName>
    </submittedName>
</protein>
<gene>
    <name evidence="1" type="ORF">FOF46_29275</name>
</gene>
<name>A0A554VAV2_9FLAO</name>
<keyword evidence="2" id="KW-1185">Reference proteome</keyword>